<evidence type="ECO:0000313" key="4">
    <source>
        <dbReference type="EMBL" id="PPR00848.1"/>
    </source>
</evidence>
<feature type="signal peptide" evidence="3">
    <location>
        <begin position="1"/>
        <end position="25"/>
    </location>
</feature>
<accession>A0A409YCY3</accession>
<dbReference type="EMBL" id="NHYE01000982">
    <property type="protein sequence ID" value="PPR00848.1"/>
    <property type="molecule type" value="Genomic_DNA"/>
</dbReference>
<evidence type="ECO:0000256" key="1">
    <source>
        <dbReference type="SAM" id="MobiDB-lite"/>
    </source>
</evidence>
<feature type="compositionally biased region" description="Polar residues" evidence="1">
    <location>
        <begin position="309"/>
        <end position="325"/>
    </location>
</feature>
<feature type="region of interest" description="Disordered" evidence="1">
    <location>
        <begin position="195"/>
        <end position="217"/>
    </location>
</feature>
<dbReference type="InParanoid" id="A0A409YCY3"/>
<feature type="region of interest" description="Disordered" evidence="1">
    <location>
        <begin position="365"/>
        <end position="407"/>
    </location>
</feature>
<comment type="caution">
    <text evidence="4">The sequence shown here is derived from an EMBL/GenBank/DDBJ whole genome shotgun (WGS) entry which is preliminary data.</text>
</comment>
<protein>
    <submittedName>
        <fullName evidence="4">Uncharacterized protein</fullName>
    </submittedName>
</protein>
<evidence type="ECO:0000313" key="5">
    <source>
        <dbReference type="Proteomes" id="UP000284706"/>
    </source>
</evidence>
<gene>
    <name evidence="4" type="ORF">CVT26_012483</name>
</gene>
<keyword evidence="3" id="KW-0732">Signal</keyword>
<feature type="region of interest" description="Disordered" evidence="1">
    <location>
        <begin position="262"/>
        <end position="352"/>
    </location>
</feature>
<evidence type="ECO:0000256" key="3">
    <source>
        <dbReference type="SAM" id="SignalP"/>
    </source>
</evidence>
<dbReference type="OrthoDB" id="2758521at2759"/>
<evidence type="ECO:0000256" key="2">
    <source>
        <dbReference type="SAM" id="Phobius"/>
    </source>
</evidence>
<feature type="compositionally biased region" description="Polar residues" evidence="1">
    <location>
        <begin position="339"/>
        <end position="352"/>
    </location>
</feature>
<dbReference type="Proteomes" id="UP000284706">
    <property type="component" value="Unassembled WGS sequence"/>
</dbReference>
<organism evidence="4 5">
    <name type="scientific">Gymnopilus dilepis</name>
    <dbReference type="NCBI Taxonomy" id="231916"/>
    <lineage>
        <taxon>Eukaryota</taxon>
        <taxon>Fungi</taxon>
        <taxon>Dikarya</taxon>
        <taxon>Basidiomycota</taxon>
        <taxon>Agaricomycotina</taxon>
        <taxon>Agaricomycetes</taxon>
        <taxon>Agaricomycetidae</taxon>
        <taxon>Agaricales</taxon>
        <taxon>Agaricineae</taxon>
        <taxon>Hymenogastraceae</taxon>
        <taxon>Gymnopilus</taxon>
    </lineage>
</organism>
<keyword evidence="2" id="KW-0812">Transmembrane</keyword>
<proteinExistence type="predicted"/>
<feature type="transmembrane region" description="Helical" evidence="2">
    <location>
        <begin position="227"/>
        <end position="252"/>
    </location>
</feature>
<sequence>MLSPCLTHIVLYILSLSLFSWNALGNLVNRTIDDTEGDSVSGQTVTYFPATPDGAPWATPNCPVCAIKPDLQQAFDGTYRAATWYPVNDTMGISTKFNGTALYVFFILVNNIGSDITTLTIANFTLNEGEPELFQHIPDPSNSDILYKQPVFIRENLENMEHSINISVSKVLEPVYLNFDYMIYTYDDDAIIPSPAASPQTPTSSAPTSLISTHAPTREPKRVATRALIAGSVAGGVVVAATVAALIVALWLRRQRHNHQMETPIQFPRPTELAPEGSVVESEHQAAPSASDPSSLEKEEWGVGRPDQQWASSVETAYSDPNPSQLRDDIDGHSLPRVASQTKRTTWTSANARSQIDSANTYEITSQSVEARRDTKATPSLRRSQVPVSASTEGLLRYTGPPPEYKA</sequence>
<feature type="chain" id="PRO_5019146757" evidence="3">
    <location>
        <begin position="26"/>
        <end position="407"/>
    </location>
</feature>
<keyword evidence="5" id="KW-1185">Reference proteome</keyword>
<name>A0A409YCY3_9AGAR</name>
<feature type="compositionally biased region" description="Polar residues" evidence="1">
    <location>
        <begin position="377"/>
        <end position="392"/>
    </location>
</feature>
<dbReference type="AlphaFoldDB" id="A0A409YCY3"/>
<keyword evidence="2" id="KW-1133">Transmembrane helix</keyword>
<reference evidence="4 5" key="1">
    <citation type="journal article" date="2018" name="Evol. Lett.">
        <title>Horizontal gene cluster transfer increased hallucinogenic mushroom diversity.</title>
        <authorList>
            <person name="Reynolds H.T."/>
            <person name="Vijayakumar V."/>
            <person name="Gluck-Thaler E."/>
            <person name="Korotkin H.B."/>
            <person name="Matheny P.B."/>
            <person name="Slot J.C."/>
        </authorList>
    </citation>
    <scope>NUCLEOTIDE SEQUENCE [LARGE SCALE GENOMIC DNA]</scope>
    <source>
        <strain evidence="4 5">SRW20</strain>
    </source>
</reference>
<keyword evidence="2" id="KW-0472">Membrane</keyword>
<feature type="compositionally biased region" description="Low complexity" evidence="1">
    <location>
        <begin position="195"/>
        <end position="209"/>
    </location>
</feature>